<feature type="region of interest" description="Disordered" evidence="1">
    <location>
        <begin position="467"/>
        <end position="502"/>
    </location>
</feature>
<dbReference type="GO" id="GO:0033925">
    <property type="term" value="F:mannosyl-glycoprotein endo-beta-N-acetylglucosaminidase activity"/>
    <property type="evidence" value="ECO:0007669"/>
    <property type="project" value="UniProtKB-EC"/>
</dbReference>
<dbReference type="GO" id="GO:0005829">
    <property type="term" value="C:cytosol"/>
    <property type="evidence" value="ECO:0007669"/>
    <property type="project" value="UniProtKB-SubCell"/>
</dbReference>
<dbReference type="Gene3D" id="2.60.120.260">
    <property type="entry name" value="Galactose-binding domain-like"/>
    <property type="match status" value="1"/>
</dbReference>
<sequence length="502" mass="55903">FIHGIGKPDSYRFHHWQIIDTFVYYSRHLVTIPPPGWITAAHRHGVKVLGTFMLESRQGLKILNKIESSNLSCKVASQLARVAALSRFDGWLIRMGENMGKCPGHVLRHLLTAITSETHRYVPDSLVIWHDDVLSDGRVKAQNELNGSNMCFFNLCDGMLLSFDWNENKLRNSAIVAGRRKSDVYVAIDVYARDKCYSGGYDTRKAVEIVRGYGLSAAIFRASWVYETQNKKAFAENQCLLWTFPDQCCSEWRLSTLPLATTFCQGFGYKLYREGQVVKPSAWFNLSKQQLQPRDQGSSLCGGNGSAMVHTAEAYDGGGCLWLQFNPNRVPLSNVEPYFRLFGCDFPLGSLTVSYTYKNKDPCSLAGQDFALTLKVRRAAGKTEVLSLGTTIAVPPHGNYMVEFDITTNADGDPGPAKHLWTTRTYRVKDNMKGVGGAIVEEIGVTLGLNKLGSFLLGELVVERPEDKMARNQAMKRKLDDCSSDSGPSSEEEDDGKSEATL</sequence>
<accession>A0AAQ4E755</accession>
<dbReference type="InterPro" id="IPR005201">
    <property type="entry name" value="TIM_ENGase"/>
</dbReference>
<dbReference type="Pfam" id="PF03644">
    <property type="entry name" value="Glyco_hydro_85"/>
    <property type="match status" value="1"/>
</dbReference>
<proteinExistence type="predicted"/>
<dbReference type="InterPro" id="IPR032979">
    <property type="entry name" value="ENGase"/>
</dbReference>
<protein>
    <recommendedName>
        <fullName evidence="2">Cytosolic endo-beta-N-acetylglucosaminidase TIM barrel domain-containing protein</fullName>
    </recommendedName>
</protein>
<dbReference type="PANTHER" id="PTHR13246">
    <property type="entry name" value="ENDO BETA N-ACETYLGLUCOSAMINIDASE"/>
    <property type="match status" value="1"/>
</dbReference>
<dbReference type="PANTHER" id="PTHR13246:SF1">
    <property type="entry name" value="CYTOSOLIC ENDO-BETA-N-ACETYLGLUCOSAMINIDASE"/>
    <property type="match status" value="1"/>
</dbReference>
<reference evidence="3 4" key="1">
    <citation type="journal article" date="2023" name="Arcadia Sci">
        <title>De novo assembly of a long-read Amblyomma americanum tick genome.</title>
        <authorList>
            <person name="Chou S."/>
            <person name="Poskanzer K.E."/>
            <person name="Rollins M."/>
            <person name="Thuy-Boun P.S."/>
        </authorList>
    </citation>
    <scope>NUCLEOTIDE SEQUENCE [LARGE SCALE GENOMIC DNA]</scope>
    <source>
        <strain evidence="3">F_SG_1</strain>
        <tissue evidence="3">Salivary glands</tissue>
    </source>
</reference>
<comment type="caution">
    <text evidence="3">The sequence shown here is derived from an EMBL/GenBank/DDBJ whole genome shotgun (WGS) entry which is preliminary data.</text>
</comment>
<dbReference type="AlphaFoldDB" id="A0AAQ4E755"/>
<keyword evidence="4" id="KW-1185">Reference proteome</keyword>
<organism evidence="3 4">
    <name type="scientific">Amblyomma americanum</name>
    <name type="common">Lone star tick</name>
    <dbReference type="NCBI Taxonomy" id="6943"/>
    <lineage>
        <taxon>Eukaryota</taxon>
        <taxon>Metazoa</taxon>
        <taxon>Ecdysozoa</taxon>
        <taxon>Arthropoda</taxon>
        <taxon>Chelicerata</taxon>
        <taxon>Arachnida</taxon>
        <taxon>Acari</taxon>
        <taxon>Parasitiformes</taxon>
        <taxon>Ixodida</taxon>
        <taxon>Ixodoidea</taxon>
        <taxon>Ixodidae</taxon>
        <taxon>Amblyomminae</taxon>
        <taxon>Amblyomma</taxon>
    </lineage>
</organism>
<dbReference type="EMBL" id="JARKHS020020997">
    <property type="protein sequence ID" value="KAK8770533.1"/>
    <property type="molecule type" value="Genomic_DNA"/>
</dbReference>
<evidence type="ECO:0000259" key="2">
    <source>
        <dbReference type="Pfam" id="PF03644"/>
    </source>
</evidence>
<feature type="non-terminal residue" evidence="3">
    <location>
        <position position="1"/>
    </location>
</feature>
<evidence type="ECO:0000256" key="1">
    <source>
        <dbReference type="SAM" id="MobiDB-lite"/>
    </source>
</evidence>
<evidence type="ECO:0000313" key="3">
    <source>
        <dbReference type="EMBL" id="KAK8770533.1"/>
    </source>
</evidence>
<dbReference type="Proteomes" id="UP001321473">
    <property type="component" value="Unassembled WGS sequence"/>
</dbReference>
<feature type="domain" description="Cytosolic endo-beta-N-acetylglucosaminidase TIM barrel" evidence="2">
    <location>
        <begin position="4"/>
        <end position="270"/>
    </location>
</feature>
<gene>
    <name evidence="3" type="ORF">V5799_013002</name>
</gene>
<dbReference type="Gene3D" id="3.20.20.80">
    <property type="entry name" value="Glycosidases"/>
    <property type="match status" value="1"/>
</dbReference>
<name>A0AAQ4E755_AMBAM</name>
<evidence type="ECO:0000313" key="4">
    <source>
        <dbReference type="Proteomes" id="UP001321473"/>
    </source>
</evidence>